<keyword evidence="2" id="KW-1133">Transmembrane helix</keyword>
<sequence length="88" mass="9331">MSESDEEFDPPTWTRWALLTSVVGAAGSWWLNGPALLTDLLAAVAVLTVVYLLYLWGQHRDPPGGNGGGKREREMEAEAGAYGGAGLG</sequence>
<dbReference type="GeneID" id="91108007"/>
<evidence type="ECO:0000313" key="4">
    <source>
        <dbReference type="Proteomes" id="UP000066737"/>
    </source>
</evidence>
<feature type="transmembrane region" description="Helical" evidence="2">
    <location>
        <begin position="37"/>
        <end position="56"/>
    </location>
</feature>
<proteinExistence type="predicted"/>
<accession>A0A0U5D0H6</accession>
<keyword evidence="2" id="KW-0812">Transmembrane</keyword>
<gene>
    <name evidence="3" type="ORF">HHUB_3331</name>
</gene>
<protein>
    <submittedName>
        <fullName evidence="3">Uncharacterized protein</fullName>
    </submittedName>
</protein>
<keyword evidence="2" id="KW-0472">Membrane</keyword>
<feature type="region of interest" description="Disordered" evidence="1">
    <location>
        <begin position="57"/>
        <end position="88"/>
    </location>
</feature>
<reference evidence="4" key="1">
    <citation type="journal article" date="2016" name="Environ. Microbiol.">
        <title>The complete genome of a viable archaeum isolated from 123-million-year-old rock salt.</title>
        <authorList>
            <person name="Jaakkola S.T."/>
            <person name="Pfeiffer F."/>
            <person name="Ravantti J.J."/>
            <person name="Guo Q."/>
            <person name="Liu Y."/>
            <person name="Chen X."/>
            <person name="Ma H."/>
            <person name="Yang C."/>
            <person name="Oksanen H.M."/>
            <person name="Bamford D.H."/>
        </authorList>
    </citation>
    <scope>NUCLEOTIDE SEQUENCE</scope>
    <source>
        <strain evidence="4">JI20-1</strain>
    </source>
</reference>
<organism evidence="3 4">
    <name type="scientific">Halobacterium hubeiense</name>
    <dbReference type="NCBI Taxonomy" id="1407499"/>
    <lineage>
        <taxon>Archaea</taxon>
        <taxon>Methanobacteriati</taxon>
        <taxon>Methanobacteriota</taxon>
        <taxon>Stenosarchaea group</taxon>
        <taxon>Halobacteria</taxon>
        <taxon>Halobacteriales</taxon>
        <taxon>Halobacteriaceae</taxon>
        <taxon>Halobacterium</taxon>
    </lineage>
</organism>
<dbReference type="EMBL" id="LN831302">
    <property type="protein sequence ID" value="CQH60951.1"/>
    <property type="molecule type" value="Genomic_DNA"/>
</dbReference>
<dbReference type="AlphaFoldDB" id="A0A0U5D0H6"/>
<evidence type="ECO:0000313" key="3">
    <source>
        <dbReference type="EMBL" id="CQH60951.1"/>
    </source>
</evidence>
<dbReference type="OrthoDB" id="381642at2157"/>
<name>A0A0U5D0H6_9EURY</name>
<evidence type="ECO:0000256" key="1">
    <source>
        <dbReference type="SAM" id="MobiDB-lite"/>
    </source>
</evidence>
<evidence type="ECO:0000256" key="2">
    <source>
        <dbReference type="SAM" id="Phobius"/>
    </source>
</evidence>
<dbReference type="RefSeq" id="WP_059057682.1">
    <property type="nucleotide sequence ID" value="NZ_CEML01000001.1"/>
</dbReference>
<dbReference type="Proteomes" id="UP000066737">
    <property type="component" value="Chromosome I"/>
</dbReference>
<keyword evidence="4" id="KW-1185">Reference proteome</keyword>
<dbReference type="KEGG" id="hhb:Hhub_3331"/>